<evidence type="ECO:0000256" key="2">
    <source>
        <dbReference type="ARBA" id="ARBA00022448"/>
    </source>
</evidence>
<accession>A0ABZ1BRN8</accession>
<evidence type="ECO:0000256" key="3">
    <source>
        <dbReference type="ARBA" id="ARBA00022741"/>
    </source>
</evidence>
<dbReference type="Proteomes" id="UP001333102">
    <property type="component" value="Chromosome"/>
</dbReference>
<dbReference type="CDD" id="cd03263">
    <property type="entry name" value="ABC_subfamily_A"/>
    <property type="match status" value="1"/>
</dbReference>
<dbReference type="InterPro" id="IPR017871">
    <property type="entry name" value="ABC_transporter-like_CS"/>
</dbReference>
<protein>
    <submittedName>
        <fullName evidence="6">ABC transporter ATP-binding protein</fullName>
    </submittedName>
</protein>
<evidence type="ECO:0000259" key="5">
    <source>
        <dbReference type="PROSITE" id="PS50893"/>
    </source>
</evidence>
<dbReference type="InterPro" id="IPR050763">
    <property type="entry name" value="ABC_transporter_ATP-binding"/>
</dbReference>
<keyword evidence="3" id="KW-0547">Nucleotide-binding</keyword>
<sequence>MDTAIVVEHLVKRYRDVVAVDGVSFTVRRGEIFGLLGPNGAGKTTTLEVLEGLRAPDAGRVEVAGIDVRRHPRQVKARIGVQLQDAGFFGRLTVRETIGLFASFAARPRPVEALMEELSLQDKAGTQVRHLSGGQRQRLSIACALVGDPEIVFLDEPTTGLDPQARRALWDVIWAIRAQGRTVVLTTHYMEEAQALCDRVGIMDHGRLLALGTPMELIERLLPEARVYVRPIDEAPAGAGGGDVAPPMVDRLRALPGVTRVDQTGDGHLVLLTAQPESLLQQLAGEAHEGRLRYSSLRVERGTLEDVFLHLTGRRLRD</sequence>
<proteinExistence type="inferred from homology"/>
<dbReference type="InterPro" id="IPR003439">
    <property type="entry name" value="ABC_transporter-like_ATP-bd"/>
</dbReference>
<dbReference type="Pfam" id="PF00005">
    <property type="entry name" value="ABC_tran"/>
    <property type="match status" value="1"/>
</dbReference>
<name>A0ABZ1BRN8_9FIRM</name>
<reference evidence="7" key="1">
    <citation type="submission" date="2023-12" db="EMBL/GenBank/DDBJ databases">
        <title>Novel isolates from deep terrestrial aquifers shed light on the physiology and ecology of the class Limnochordia.</title>
        <authorList>
            <person name="Karnachuk O.V."/>
            <person name="Lukina A.P."/>
            <person name="Avakyan M.R."/>
            <person name="Kadnikov V."/>
            <person name="Begmatov S."/>
            <person name="Beletsky A.V."/>
            <person name="Mardanov A.V."/>
            <person name="Ravin N.V."/>
        </authorList>
    </citation>
    <scope>NUCLEOTIDE SEQUENCE [LARGE SCALE GENOMIC DNA]</scope>
    <source>
        <strain evidence="7">LN</strain>
    </source>
</reference>
<evidence type="ECO:0000256" key="4">
    <source>
        <dbReference type="ARBA" id="ARBA00022840"/>
    </source>
</evidence>
<gene>
    <name evidence="6" type="ORF">VLY81_04740</name>
</gene>
<keyword evidence="7" id="KW-1185">Reference proteome</keyword>
<dbReference type="SMART" id="SM00382">
    <property type="entry name" value="AAA"/>
    <property type="match status" value="1"/>
</dbReference>
<evidence type="ECO:0000313" key="6">
    <source>
        <dbReference type="EMBL" id="WRP15474.1"/>
    </source>
</evidence>
<dbReference type="PANTHER" id="PTHR42711">
    <property type="entry name" value="ABC TRANSPORTER ATP-BINDING PROTEIN"/>
    <property type="match status" value="1"/>
</dbReference>
<keyword evidence="2" id="KW-0813">Transport</keyword>
<dbReference type="RefSeq" id="WP_324669877.1">
    <property type="nucleotide sequence ID" value="NZ_CP141614.1"/>
</dbReference>
<evidence type="ECO:0000256" key="1">
    <source>
        <dbReference type="ARBA" id="ARBA00005417"/>
    </source>
</evidence>
<feature type="domain" description="ABC transporter" evidence="5">
    <location>
        <begin position="5"/>
        <end position="230"/>
    </location>
</feature>
<evidence type="ECO:0000313" key="7">
    <source>
        <dbReference type="Proteomes" id="UP001333102"/>
    </source>
</evidence>
<dbReference type="PROSITE" id="PS00211">
    <property type="entry name" value="ABC_TRANSPORTER_1"/>
    <property type="match status" value="1"/>
</dbReference>
<dbReference type="SUPFAM" id="SSF52540">
    <property type="entry name" value="P-loop containing nucleoside triphosphate hydrolases"/>
    <property type="match status" value="1"/>
</dbReference>
<dbReference type="PANTHER" id="PTHR42711:SF5">
    <property type="entry name" value="ABC TRANSPORTER ATP-BINDING PROTEIN NATA"/>
    <property type="match status" value="1"/>
</dbReference>
<dbReference type="GO" id="GO:0005524">
    <property type="term" value="F:ATP binding"/>
    <property type="evidence" value="ECO:0007669"/>
    <property type="project" value="UniProtKB-KW"/>
</dbReference>
<organism evidence="6 7">
    <name type="scientific">Geochorda subterranea</name>
    <dbReference type="NCBI Taxonomy" id="3109564"/>
    <lineage>
        <taxon>Bacteria</taxon>
        <taxon>Bacillati</taxon>
        <taxon>Bacillota</taxon>
        <taxon>Limnochordia</taxon>
        <taxon>Limnochordales</taxon>
        <taxon>Geochordaceae</taxon>
        <taxon>Geochorda</taxon>
    </lineage>
</organism>
<dbReference type="PROSITE" id="PS50893">
    <property type="entry name" value="ABC_TRANSPORTER_2"/>
    <property type="match status" value="1"/>
</dbReference>
<dbReference type="Gene3D" id="3.40.50.300">
    <property type="entry name" value="P-loop containing nucleotide triphosphate hydrolases"/>
    <property type="match status" value="1"/>
</dbReference>
<dbReference type="InterPro" id="IPR003593">
    <property type="entry name" value="AAA+_ATPase"/>
</dbReference>
<keyword evidence="4 6" id="KW-0067">ATP-binding</keyword>
<dbReference type="EMBL" id="CP141614">
    <property type="protein sequence ID" value="WRP15474.1"/>
    <property type="molecule type" value="Genomic_DNA"/>
</dbReference>
<comment type="similarity">
    <text evidence="1">Belongs to the ABC transporter superfamily.</text>
</comment>
<dbReference type="InterPro" id="IPR027417">
    <property type="entry name" value="P-loop_NTPase"/>
</dbReference>